<keyword evidence="3 13" id="KW-0808">Transferase</keyword>
<dbReference type="Gene3D" id="3.90.226.10">
    <property type="entry name" value="2-enoyl-CoA Hydratase, Chain A, domain 1"/>
    <property type="match status" value="1"/>
</dbReference>
<dbReference type="Proteomes" id="UP000179157">
    <property type="component" value="Unassembled WGS sequence"/>
</dbReference>
<keyword evidence="9 13" id="KW-0067">ATP-binding</keyword>
<keyword evidence="2 13" id="KW-0444">Lipid biosynthesis</keyword>
<dbReference type="AlphaFoldDB" id="A0A1F5UUF3"/>
<comment type="cofactor">
    <cofactor evidence="13">
        <name>Zn(2+)</name>
        <dbReference type="ChEBI" id="CHEBI:29105"/>
    </cofactor>
    <text evidence="13">Binds 1 zinc ion per subunit.</text>
</comment>
<dbReference type="HAMAP" id="MF_01395">
    <property type="entry name" value="AcetylCoA_CT_beta"/>
    <property type="match status" value="1"/>
</dbReference>
<dbReference type="InterPro" id="IPR034733">
    <property type="entry name" value="AcCoA_carboxyl_beta"/>
</dbReference>
<evidence type="ECO:0000256" key="1">
    <source>
        <dbReference type="ARBA" id="ARBA00004496"/>
    </source>
</evidence>
<dbReference type="InterPro" id="IPR029045">
    <property type="entry name" value="ClpP/crotonase-like_dom_sf"/>
</dbReference>
<keyword evidence="7 13" id="KW-0276">Fatty acid metabolism</keyword>
<evidence type="ECO:0000313" key="16">
    <source>
        <dbReference type="Proteomes" id="UP000179157"/>
    </source>
</evidence>
<feature type="zinc finger region" description="C4-type" evidence="13">
    <location>
        <begin position="28"/>
        <end position="50"/>
    </location>
</feature>
<dbReference type="NCBIfam" id="TIGR00515">
    <property type="entry name" value="accD"/>
    <property type="match status" value="1"/>
</dbReference>
<evidence type="ECO:0000256" key="2">
    <source>
        <dbReference type="ARBA" id="ARBA00022516"/>
    </source>
</evidence>
<comment type="similarity">
    <text evidence="13">Belongs to the AccD/PCCB family.</text>
</comment>
<evidence type="ECO:0000256" key="3">
    <source>
        <dbReference type="ARBA" id="ARBA00022679"/>
    </source>
</evidence>
<dbReference type="Pfam" id="PF01039">
    <property type="entry name" value="Carboxyl_trans"/>
    <property type="match status" value="1"/>
</dbReference>
<keyword evidence="13" id="KW-0963">Cytoplasm</keyword>
<proteinExistence type="inferred from homology"/>
<dbReference type="GO" id="GO:0008270">
    <property type="term" value="F:zinc ion binding"/>
    <property type="evidence" value="ECO:0007669"/>
    <property type="project" value="UniProtKB-UniRule"/>
</dbReference>
<evidence type="ECO:0000256" key="8">
    <source>
        <dbReference type="ARBA" id="ARBA00022833"/>
    </source>
</evidence>
<dbReference type="PANTHER" id="PTHR42995:SF5">
    <property type="entry name" value="ACETYL-COENZYME A CARBOXYLASE CARBOXYL TRANSFERASE SUBUNIT BETA, CHLOROPLASTIC"/>
    <property type="match status" value="1"/>
</dbReference>
<feature type="binding site" evidence="13">
    <location>
        <position position="47"/>
    </location>
    <ligand>
        <name>Zn(2+)</name>
        <dbReference type="ChEBI" id="CHEBI:29105"/>
    </ligand>
</feature>
<keyword evidence="6 13" id="KW-0863">Zinc-finger</keyword>
<comment type="subunit">
    <text evidence="13">Acetyl-CoA carboxylase is a heterohexamer composed of biotin carboxyl carrier protein (AccB), biotin carboxylase (AccC) and two subunits each of ACCase subunit alpha (AccA) and ACCase subunit beta (AccD).</text>
</comment>
<comment type="pathway">
    <text evidence="13">Lipid metabolism; malonyl-CoA biosynthesis; malonyl-CoA from acetyl-CoA: step 1/1.</text>
</comment>
<dbReference type="STRING" id="1817864.A2Z21_09030"/>
<dbReference type="GO" id="GO:2001295">
    <property type="term" value="P:malonyl-CoA biosynthetic process"/>
    <property type="evidence" value="ECO:0007669"/>
    <property type="project" value="UniProtKB-UniRule"/>
</dbReference>
<evidence type="ECO:0000256" key="5">
    <source>
        <dbReference type="ARBA" id="ARBA00022741"/>
    </source>
</evidence>
<organism evidence="15 16">
    <name type="scientific">Fraserbacteria sp. (strain RBG_16_55_9)</name>
    <dbReference type="NCBI Taxonomy" id="1817864"/>
    <lineage>
        <taxon>Bacteria</taxon>
        <taxon>Candidatus Fraseribacteriota</taxon>
    </lineage>
</organism>
<dbReference type="InterPro" id="IPR041010">
    <property type="entry name" value="Znf-ACC"/>
</dbReference>
<dbReference type="UniPathway" id="UPA00655">
    <property type="reaction ID" value="UER00711"/>
</dbReference>
<dbReference type="GO" id="GO:0005524">
    <property type="term" value="F:ATP binding"/>
    <property type="evidence" value="ECO:0007669"/>
    <property type="project" value="UniProtKB-KW"/>
</dbReference>
<dbReference type="EC" id="2.1.3.15" evidence="13"/>
<keyword evidence="10 13" id="KW-0443">Lipid metabolism</keyword>
<keyword evidence="11 13" id="KW-0275">Fatty acid biosynthesis</keyword>
<feature type="domain" description="CoA carboxyltransferase N-terminal" evidence="14">
    <location>
        <begin position="24"/>
        <end position="290"/>
    </location>
</feature>
<evidence type="ECO:0000256" key="9">
    <source>
        <dbReference type="ARBA" id="ARBA00022840"/>
    </source>
</evidence>
<dbReference type="PRINTS" id="PR01070">
    <property type="entry name" value="ACCCTRFRASEB"/>
</dbReference>
<dbReference type="GO" id="GO:0009317">
    <property type="term" value="C:acetyl-CoA carboxylase complex"/>
    <property type="evidence" value="ECO:0007669"/>
    <property type="project" value="InterPro"/>
</dbReference>
<feature type="binding site" evidence="13">
    <location>
        <position position="31"/>
    </location>
    <ligand>
        <name>Zn(2+)</name>
        <dbReference type="ChEBI" id="CHEBI:29105"/>
    </ligand>
</feature>
<dbReference type="InterPro" id="IPR000438">
    <property type="entry name" value="Acetyl_CoA_COase_Trfase_b_su"/>
</dbReference>
<dbReference type="PANTHER" id="PTHR42995">
    <property type="entry name" value="ACETYL-COENZYME A CARBOXYLASE CARBOXYL TRANSFERASE SUBUNIT BETA, CHLOROPLASTIC"/>
    <property type="match status" value="1"/>
</dbReference>
<dbReference type="Pfam" id="PF17848">
    <property type="entry name" value="Zn_ribbon_ACC"/>
    <property type="match status" value="1"/>
</dbReference>
<feature type="binding site" evidence="13">
    <location>
        <position position="28"/>
    </location>
    <ligand>
        <name>Zn(2+)</name>
        <dbReference type="ChEBI" id="CHEBI:29105"/>
    </ligand>
</feature>
<dbReference type="GO" id="GO:0003989">
    <property type="term" value="F:acetyl-CoA carboxylase activity"/>
    <property type="evidence" value="ECO:0007669"/>
    <property type="project" value="InterPro"/>
</dbReference>
<evidence type="ECO:0000256" key="4">
    <source>
        <dbReference type="ARBA" id="ARBA00022723"/>
    </source>
</evidence>
<comment type="caution">
    <text evidence="15">The sequence shown here is derived from an EMBL/GenBank/DDBJ whole genome shotgun (WGS) entry which is preliminary data.</text>
</comment>
<name>A0A1F5UUF3_FRAXR</name>
<comment type="catalytic activity">
    <reaction evidence="13">
        <text>N(6)-carboxybiotinyl-L-lysyl-[protein] + acetyl-CoA = N(6)-biotinyl-L-lysyl-[protein] + malonyl-CoA</text>
        <dbReference type="Rhea" id="RHEA:54728"/>
        <dbReference type="Rhea" id="RHEA-COMP:10505"/>
        <dbReference type="Rhea" id="RHEA-COMP:10506"/>
        <dbReference type="ChEBI" id="CHEBI:57288"/>
        <dbReference type="ChEBI" id="CHEBI:57384"/>
        <dbReference type="ChEBI" id="CHEBI:83144"/>
        <dbReference type="ChEBI" id="CHEBI:83145"/>
        <dbReference type="EC" id="2.1.3.15"/>
    </reaction>
</comment>
<evidence type="ECO:0000256" key="12">
    <source>
        <dbReference type="ARBA" id="ARBA00025280"/>
    </source>
</evidence>
<feature type="binding site" evidence="13">
    <location>
        <position position="50"/>
    </location>
    <ligand>
        <name>Zn(2+)</name>
        <dbReference type="ChEBI" id="CHEBI:29105"/>
    </ligand>
</feature>
<evidence type="ECO:0000256" key="10">
    <source>
        <dbReference type="ARBA" id="ARBA00023098"/>
    </source>
</evidence>
<reference evidence="15 16" key="1">
    <citation type="journal article" date="2016" name="Nat. Commun.">
        <title>Thousands of microbial genomes shed light on interconnected biogeochemical processes in an aquifer system.</title>
        <authorList>
            <person name="Anantharaman K."/>
            <person name="Brown C.T."/>
            <person name="Hug L.A."/>
            <person name="Sharon I."/>
            <person name="Castelle C.J."/>
            <person name="Probst A.J."/>
            <person name="Thomas B.C."/>
            <person name="Singh A."/>
            <person name="Wilkins M.J."/>
            <person name="Karaoz U."/>
            <person name="Brodie E.L."/>
            <person name="Williams K.H."/>
            <person name="Hubbard S.S."/>
            <person name="Banfield J.F."/>
        </authorList>
    </citation>
    <scope>NUCLEOTIDE SEQUENCE [LARGE SCALE GENOMIC DNA]</scope>
    <source>
        <strain evidence="16">RBG_16_55_9</strain>
    </source>
</reference>
<dbReference type="SUPFAM" id="SSF52096">
    <property type="entry name" value="ClpP/crotonase"/>
    <property type="match status" value="1"/>
</dbReference>
<evidence type="ECO:0000256" key="13">
    <source>
        <dbReference type="HAMAP-Rule" id="MF_01395"/>
    </source>
</evidence>
<protein>
    <recommendedName>
        <fullName evidence="13">Acetyl-coenzyme A carboxylase carboxyl transferase subunit beta</fullName>
        <shortName evidence="13">ACCase subunit beta</shortName>
        <shortName evidence="13">Acetyl-CoA carboxylase carboxyltransferase subunit beta</shortName>
        <ecNumber evidence="13">2.1.3.15</ecNumber>
    </recommendedName>
</protein>
<dbReference type="EMBL" id="MFGX01000072">
    <property type="protein sequence ID" value="OGF54787.1"/>
    <property type="molecule type" value="Genomic_DNA"/>
</dbReference>
<sequence>MALFRSKKYFKVGLDEKRREEDVLWLKCKACGQLVFKKRVEQNRNICPKCGEYFFLTARERIKLLVDAGSFEDISRPISAKDPLRFVGAKPYTQSLKEAQEETGLLNEIIVGSATIEDAPVILAVMDFRFIGGSMGSVMGEQICHGIRTAARLRRPFILVSATGGARMQEGILSLMQMAKTASARWLLEEARVPFLSVMTYPTTAGVEASIASLGDVAIAERGALIGFAGPRVIKETINQELPADFQTDRFALKHGIVDQVVRREGLREEIARILRFFVSSRNSGGRNGR</sequence>
<keyword evidence="4 13" id="KW-0479">Metal-binding</keyword>
<keyword evidence="5 13" id="KW-0547">Nucleotide-binding</keyword>
<dbReference type="InterPro" id="IPR011762">
    <property type="entry name" value="COA_CT_N"/>
</dbReference>
<dbReference type="GO" id="GO:0016743">
    <property type="term" value="F:carboxyl- or carbamoyltransferase activity"/>
    <property type="evidence" value="ECO:0007669"/>
    <property type="project" value="UniProtKB-UniRule"/>
</dbReference>
<dbReference type="PROSITE" id="PS50980">
    <property type="entry name" value="COA_CT_NTER"/>
    <property type="match status" value="1"/>
</dbReference>
<evidence type="ECO:0000259" key="14">
    <source>
        <dbReference type="PROSITE" id="PS50980"/>
    </source>
</evidence>
<evidence type="ECO:0000313" key="15">
    <source>
        <dbReference type="EMBL" id="OGF54787.1"/>
    </source>
</evidence>
<comment type="function">
    <text evidence="12 13">Component of the acetyl coenzyme A carboxylase (ACC) complex. Biotin carboxylase (BC) catalyzes the carboxylation of biotin on its carrier protein (BCCP) and then the CO(2) group is transferred by the transcarboxylase to acetyl-CoA to form malonyl-CoA.</text>
</comment>
<comment type="subcellular location">
    <subcellularLocation>
        <location evidence="1 13">Cytoplasm</location>
    </subcellularLocation>
</comment>
<gene>
    <name evidence="13" type="primary">accD</name>
    <name evidence="15" type="ORF">A2Z21_09030</name>
</gene>
<evidence type="ECO:0000256" key="6">
    <source>
        <dbReference type="ARBA" id="ARBA00022771"/>
    </source>
</evidence>
<accession>A0A1F5UUF3</accession>
<evidence type="ECO:0000256" key="7">
    <source>
        <dbReference type="ARBA" id="ARBA00022832"/>
    </source>
</evidence>
<evidence type="ECO:0000256" key="11">
    <source>
        <dbReference type="ARBA" id="ARBA00023160"/>
    </source>
</evidence>
<keyword evidence="8 13" id="KW-0862">Zinc</keyword>
<dbReference type="GO" id="GO:0006633">
    <property type="term" value="P:fatty acid biosynthetic process"/>
    <property type="evidence" value="ECO:0007669"/>
    <property type="project" value="UniProtKB-KW"/>
</dbReference>